<keyword evidence="5" id="KW-1185">Reference proteome</keyword>
<evidence type="ECO:0000256" key="1">
    <source>
        <dbReference type="ARBA" id="ARBA00022737"/>
    </source>
</evidence>
<name>D8QL23_SCHCM</name>
<dbReference type="Pfam" id="PF24883">
    <property type="entry name" value="NPHP3_N"/>
    <property type="match status" value="1"/>
</dbReference>
<evidence type="ECO:0008006" key="6">
    <source>
        <dbReference type="Google" id="ProtNLM"/>
    </source>
</evidence>
<evidence type="ECO:0000313" key="4">
    <source>
        <dbReference type="EMBL" id="EFI91530.1"/>
    </source>
</evidence>
<dbReference type="InterPro" id="IPR056884">
    <property type="entry name" value="NPHP3-like_N"/>
</dbReference>
<dbReference type="InParanoid" id="D8QL23"/>
<dbReference type="OMA" id="NILEIML"/>
<organism evidence="5">
    <name type="scientific">Schizophyllum commune (strain H4-8 / FGSC 9210)</name>
    <name type="common">Split gill fungus</name>
    <dbReference type="NCBI Taxonomy" id="578458"/>
    <lineage>
        <taxon>Eukaryota</taxon>
        <taxon>Fungi</taxon>
        <taxon>Dikarya</taxon>
        <taxon>Basidiomycota</taxon>
        <taxon>Agaricomycotina</taxon>
        <taxon>Agaricomycetes</taxon>
        <taxon>Agaricomycetidae</taxon>
        <taxon>Agaricales</taxon>
        <taxon>Schizophyllaceae</taxon>
        <taxon>Schizophyllum</taxon>
    </lineage>
</organism>
<accession>D8QL23</accession>
<dbReference type="Proteomes" id="UP000007431">
    <property type="component" value="Unassembled WGS sequence"/>
</dbReference>
<dbReference type="eggNOG" id="ENOG502QRJZ">
    <property type="taxonomic scope" value="Eukaryota"/>
</dbReference>
<sequence>MPSDPLVIRLQDAVAEYERQSGVALSSSSLDSVSAILELVEHRKADFLAFREDGRRMRDKVKPVAKVVQSLCPILGEAFTMPFSPVKAIFAAIGVAVEASTRVKEDYDSIVDAFDTMEVHLRIITPMPIDHHAALREPSVKLLEQMLVILGLVMRLRRDGRLSQMYFFPFTTPVLMYLKERWLQHIRQSDEVASALADLGRLAMNHHEAVAAVTLSVAQQTLTILSDSIHWNAQNMVPIFLRRIALQTQEIYNEMRSYASTCQQQLVANRELLEEFRKRLVDVGEETRIKNRAHDIDKIFDWLAYPDSSGVMNALLGARVSGTGSWVLDSRSFASFMSGDKHAIWLHGSAGCGKSTMMSAAILELQAFCVISSSPSIILSHLFDATDSSRSGKLGELLASLLCQVAYHTTEGLSALLKLHERQMHGHSKPSPDVMQHELMSILARVAMRTRIFIAVDALDESYSSDLISLSLRRMLQVHGQISLMVSSRTEAPIHQSLHRSCDIEFHMHRNLVNKDIVTVLDKALAPCGALSHVAALEMQRVRKALCVGADGNFRWTALQIREIAKDAGVPVRLRMKLRRMPRTLRGIYEDLFKSMTDDEKEVIRPLLAWLMFSRGPLSKDVVAELLAFDHELSTPKFDRSLRPSSSQQVLSMLSSTLVSYSGDYIRIAHASVRDYLLDRLSSGCVDEQQANLLMARMCMSYLTEVGFAQRPVRLWTKFPLHFHAGRYWSSYADKALERYPEHRSEIVDFLAKIPYRDGRILCDSMMAERHLNVLMVLSETRVDIYNDLTRRASHVYIRGVQPNKNSFSEAETLKSKGITWTYTSKPKGQQVMWTCTVYVRGKRFCIESSDDMVTARGHAVAHALSALRKERRNNCIGQSG</sequence>
<dbReference type="Gene3D" id="3.40.50.300">
    <property type="entry name" value="P-loop containing nucleotide triphosphate hydrolases"/>
    <property type="match status" value="1"/>
</dbReference>
<evidence type="ECO:0000313" key="5">
    <source>
        <dbReference type="Proteomes" id="UP000007431"/>
    </source>
</evidence>
<dbReference type="AlphaFoldDB" id="D8QL23"/>
<dbReference type="PANTHER" id="PTHR10039">
    <property type="entry name" value="AMELOGENIN"/>
    <property type="match status" value="1"/>
</dbReference>
<dbReference type="Pfam" id="PF17109">
    <property type="entry name" value="Goodbye"/>
    <property type="match status" value="1"/>
</dbReference>
<dbReference type="HOGENOM" id="CLU_018151_0_0_1"/>
<gene>
    <name evidence="4" type="ORF">SCHCODRAFT_114539</name>
</gene>
<dbReference type="PANTHER" id="PTHR10039:SF16">
    <property type="entry name" value="GPI INOSITOL-DEACYLASE"/>
    <property type="match status" value="1"/>
</dbReference>
<evidence type="ECO:0000259" key="2">
    <source>
        <dbReference type="Pfam" id="PF17109"/>
    </source>
</evidence>
<proteinExistence type="predicted"/>
<keyword evidence="1" id="KW-0677">Repeat</keyword>
<protein>
    <recommendedName>
        <fullName evidence="6">NACHT domain-containing protein</fullName>
    </recommendedName>
</protein>
<dbReference type="InterPro" id="IPR027417">
    <property type="entry name" value="P-loop_NTPase"/>
</dbReference>
<feature type="domain" description="Nephrocystin 3-like N-terminal" evidence="3">
    <location>
        <begin position="322"/>
        <end position="489"/>
    </location>
</feature>
<dbReference type="VEuPathDB" id="FungiDB:SCHCODRAFT_02644444"/>
<feature type="non-terminal residue" evidence="4">
    <location>
        <position position="881"/>
    </location>
</feature>
<dbReference type="InterPro" id="IPR031350">
    <property type="entry name" value="Goodbye_dom"/>
</dbReference>
<reference evidence="4 5" key="1">
    <citation type="journal article" date="2010" name="Nat. Biotechnol.">
        <title>Genome sequence of the model mushroom Schizophyllum commune.</title>
        <authorList>
            <person name="Ohm R.A."/>
            <person name="de Jong J.F."/>
            <person name="Lugones L.G."/>
            <person name="Aerts A."/>
            <person name="Kothe E."/>
            <person name="Stajich J.E."/>
            <person name="de Vries R.P."/>
            <person name="Record E."/>
            <person name="Levasseur A."/>
            <person name="Baker S.E."/>
            <person name="Bartholomew K.A."/>
            <person name="Coutinho P.M."/>
            <person name="Erdmann S."/>
            <person name="Fowler T.J."/>
            <person name="Gathman A.C."/>
            <person name="Lombard V."/>
            <person name="Henrissat B."/>
            <person name="Knabe N."/>
            <person name="Kuees U."/>
            <person name="Lilly W.W."/>
            <person name="Lindquist E."/>
            <person name="Lucas S."/>
            <person name="Magnuson J.K."/>
            <person name="Piumi F."/>
            <person name="Raudaskoski M."/>
            <person name="Salamov A."/>
            <person name="Schmutz J."/>
            <person name="Schwarze F.W.M.R."/>
            <person name="vanKuyk P.A."/>
            <person name="Horton J.S."/>
            <person name="Grigoriev I.V."/>
            <person name="Woesten H.A.B."/>
        </authorList>
    </citation>
    <scope>NUCLEOTIDE SEQUENCE [LARGE SCALE GENOMIC DNA]</scope>
    <source>
        <strain evidence="5">H4-8 / FGSC 9210</strain>
    </source>
</reference>
<evidence type="ECO:0000259" key="3">
    <source>
        <dbReference type="Pfam" id="PF24883"/>
    </source>
</evidence>
<dbReference type="EMBL" id="GL377317">
    <property type="protein sequence ID" value="EFI91530.1"/>
    <property type="molecule type" value="Genomic_DNA"/>
</dbReference>
<feature type="domain" description="Fungal STAND N-terminal Goodbye" evidence="2">
    <location>
        <begin position="11"/>
        <end position="122"/>
    </location>
</feature>